<name>A0A3P1SYW0_9GAMM</name>
<feature type="compositionally biased region" description="Polar residues" evidence="1">
    <location>
        <begin position="20"/>
        <end position="31"/>
    </location>
</feature>
<sequence length="113" mass="12599">MYQQQQNNLPSSLDLESENRQFSGTGGISQENTGLNFVPAFLDHESGEVEISKFRNGMPAPFHSLEGLPESWITEKDASGRVVKVRDSVISGFVRLGRFFTREQAVDFVTECA</sequence>
<proteinExistence type="predicted"/>
<organism evidence="2 3">
    <name type="scientific">Amphritea balenae</name>
    <dbReference type="NCBI Taxonomy" id="452629"/>
    <lineage>
        <taxon>Bacteria</taxon>
        <taxon>Pseudomonadati</taxon>
        <taxon>Pseudomonadota</taxon>
        <taxon>Gammaproteobacteria</taxon>
        <taxon>Oceanospirillales</taxon>
        <taxon>Oceanospirillaceae</taxon>
        <taxon>Amphritea</taxon>
    </lineage>
</organism>
<gene>
    <name evidence="2" type="ORF">EHS89_01710</name>
</gene>
<dbReference type="AlphaFoldDB" id="A0A3P1SYW0"/>
<dbReference type="Proteomes" id="UP000267535">
    <property type="component" value="Unassembled WGS sequence"/>
</dbReference>
<dbReference type="EMBL" id="RQXV01000001">
    <property type="protein sequence ID" value="RRD01303.1"/>
    <property type="molecule type" value="Genomic_DNA"/>
</dbReference>
<comment type="caution">
    <text evidence="2">The sequence shown here is derived from an EMBL/GenBank/DDBJ whole genome shotgun (WGS) entry which is preliminary data.</text>
</comment>
<evidence type="ECO:0000313" key="3">
    <source>
        <dbReference type="Proteomes" id="UP000267535"/>
    </source>
</evidence>
<feature type="compositionally biased region" description="Polar residues" evidence="1">
    <location>
        <begin position="1"/>
        <end position="11"/>
    </location>
</feature>
<evidence type="ECO:0000313" key="2">
    <source>
        <dbReference type="EMBL" id="RRD01303.1"/>
    </source>
</evidence>
<feature type="region of interest" description="Disordered" evidence="1">
    <location>
        <begin position="1"/>
        <end position="31"/>
    </location>
</feature>
<keyword evidence="3" id="KW-1185">Reference proteome</keyword>
<reference evidence="2 3" key="1">
    <citation type="submission" date="2018-11" db="EMBL/GenBank/DDBJ databases">
        <title>The draft genome sequence of Amphritea balenae JAMM 1525T.</title>
        <authorList>
            <person name="Fang Z."/>
            <person name="Zhang Y."/>
            <person name="Han X."/>
        </authorList>
    </citation>
    <scope>NUCLEOTIDE SEQUENCE [LARGE SCALE GENOMIC DNA]</scope>
    <source>
        <strain evidence="2 3">JAMM 1525</strain>
    </source>
</reference>
<accession>A0A3P1SYW0</accession>
<protein>
    <submittedName>
        <fullName evidence="2">Uncharacterized protein</fullName>
    </submittedName>
</protein>
<evidence type="ECO:0000256" key="1">
    <source>
        <dbReference type="SAM" id="MobiDB-lite"/>
    </source>
</evidence>
<dbReference type="RefSeq" id="WP_124924376.1">
    <property type="nucleotide sequence ID" value="NZ_BMOH01000001.1"/>
</dbReference>
<dbReference type="OrthoDB" id="5795260at2"/>